<protein>
    <submittedName>
        <fullName evidence="1">Tam3-transposase (Ac family) protein</fullName>
    </submittedName>
</protein>
<keyword evidence="2" id="KW-1185">Reference proteome</keyword>
<name>A0ACB7WLB4_DIOAL</name>
<gene>
    <name evidence="1" type="ORF">IHE45_03G051300</name>
</gene>
<evidence type="ECO:0000313" key="1">
    <source>
        <dbReference type="EMBL" id="KAH7688738.1"/>
    </source>
</evidence>
<sequence length="626" mass="71762">MESASLNQSVNLDEEELESTKSCKETSKKPKEFSDVWNFFIKKGVGQDGIQIAECKGCKKEYKCGGKKYGTSSLRRHKDNCKMIKLNDVGQIFFYHERKIRSKKVDQKIARDLLAAAVIKHDLPFSFVEYDGIRAWIKYVNPDDACISRNTLVSDITRMYMREKGKLKHVLGNIQNRICLTSDVWTAYTSEGYICLTGYFVDENWKLNSKILNFAKFPPPHTGVELAAKLFEFLKEWGIEKKVFSLTLDNASSNDNMKDILKEQLSLHDSLLCGGNFFHIRCSAHILNLIVQEGLKVAHVPLHKIRESVKYVKGSESRMKKFEECVGAVGNIDTSIGLRLDVSTRWNSTYLMLDSNRKEEKKICEFLEPFYDTTNLISGSSYPTSNLYFMQVWKIEVLLKENLSTEDVVISDMCRRMKEKFDKYWSQYSMVLAFRAILDPRIKLSMLEYFYGKVESDSSKCQEKHYSNANKSSPSQPQSSSIIAPTSTQGGGGIKSKGKRIFDEIKAFESQSITSAGKSELDLYLEEPKLEFAYYEDLDVLEYWKNHKHRFPILALIASDVLAIPITTVASESAFSIGARVLNKYRSCTLPEKVQALICTRNWLHGYNIDRMEEEDEEEENLNDLI</sequence>
<reference evidence="2" key="1">
    <citation type="journal article" date="2022" name="Nat. Commun.">
        <title>Chromosome evolution and the genetic basis of agronomically important traits in greater yam.</title>
        <authorList>
            <person name="Bredeson J.V."/>
            <person name="Lyons J.B."/>
            <person name="Oniyinde I.O."/>
            <person name="Okereke N.R."/>
            <person name="Kolade O."/>
            <person name="Nnabue I."/>
            <person name="Nwadili C.O."/>
            <person name="Hribova E."/>
            <person name="Parker M."/>
            <person name="Nwogha J."/>
            <person name="Shu S."/>
            <person name="Carlson J."/>
            <person name="Kariba R."/>
            <person name="Muthemba S."/>
            <person name="Knop K."/>
            <person name="Barton G.J."/>
            <person name="Sherwood A.V."/>
            <person name="Lopez-Montes A."/>
            <person name="Asiedu R."/>
            <person name="Jamnadass R."/>
            <person name="Muchugi A."/>
            <person name="Goodstein D."/>
            <person name="Egesi C.N."/>
            <person name="Featherston J."/>
            <person name="Asfaw A."/>
            <person name="Simpson G.G."/>
            <person name="Dolezel J."/>
            <person name="Hendre P.S."/>
            <person name="Van Deynze A."/>
            <person name="Kumar P.L."/>
            <person name="Obidiegwu J.E."/>
            <person name="Bhattacharjee R."/>
            <person name="Rokhsar D.S."/>
        </authorList>
    </citation>
    <scope>NUCLEOTIDE SEQUENCE [LARGE SCALE GENOMIC DNA]</scope>
    <source>
        <strain evidence="2">cv. TDa95/00328</strain>
    </source>
</reference>
<dbReference type="Proteomes" id="UP000827976">
    <property type="component" value="Chromosome 3"/>
</dbReference>
<accession>A0ACB7WLB4</accession>
<evidence type="ECO:0000313" key="2">
    <source>
        <dbReference type="Proteomes" id="UP000827976"/>
    </source>
</evidence>
<dbReference type="EMBL" id="CM037013">
    <property type="protein sequence ID" value="KAH7688738.1"/>
    <property type="molecule type" value="Genomic_DNA"/>
</dbReference>
<organism evidence="1 2">
    <name type="scientific">Dioscorea alata</name>
    <name type="common">Purple yam</name>
    <dbReference type="NCBI Taxonomy" id="55571"/>
    <lineage>
        <taxon>Eukaryota</taxon>
        <taxon>Viridiplantae</taxon>
        <taxon>Streptophyta</taxon>
        <taxon>Embryophyta</taxon>
        <taxon>Tracheophyta</taxon>
        <taxon>Spermatophyta</taxon>
        <taxon>Magnoliopsida</taxon>
        <taxon>Liliopsida</taxon>
        <taxon>Dioscoreales</taxon>
        <taxon>Dioscoreaceae</taxon>
        <taxon>Dioscorea</taxon>
    </lineage>
</organism>
<proteinExistence type="predicted"/>
<comment type="caution">
    <text evidence="1">The sequence shown here is derived from an EMBL/GenBank/DDBJ whole genome shotgun (WGS) entry which is preliminary data.</text>
</comment>